<evidence type="ECO:0000256" key="2">
    <source>
        <dbReference type="ARBA" id="ARBA00022980"/>
    </source>
</evidence>
<sequence>MPPRLRLPTYSLTSFISSSALTPRAAAVSLCRAYASKASKNTKTSPRKTKDKKDKKDKRKQRTEFVQWNLKDAQQFSLVEAVRYIRAVEVGHDPVRTKYELAVKLKTPKNGPQLRDRVRLPTPVKTDTRICVIAEGKVAQDALKAGATMAGTDEVFDLIRNGTFDFDLCLCHDKAFQALVKSKVARILGPRGLMPSAKMGTVVKSPTTAISDLVGKATYRERLGVVRMPIGQLAFTEQQLQENIKAFMTQLKKDIAGVTQVSKSIAEVVLSSTHGPGFSLSGEITPPKALA</sequence>
<evidence type="ECO:0000313" key="6">
    <source>
        <dbReference type="Proteomes" id="UP000277580"/>
    </source>
</evidence>
<dbReference type="STRING" id="1392247.A0A3N4KZ04"/>
<protein>
    <submittedName>
        <fullName evidence="5">Ribosomal protein L1</fullName>
    </submittedName>
</protein>
<evidence type="ECO:0000313" key="5">
    <source>
        <dbReference type="EMBL" id="RPB14698.1"/>
    </source>
</evidence>
<dbReference type="InterPro" id="IPR023674">
    <property type="entry name" value="Ribosomal_uL1-like"/>
</dbReference>
<dbReference type="Gene3D" id="3.40.50.790">
    <property type="match status" value="1"/>
</dbReference>
<dbReference type="FunFam" id="3.40.50.790:FF:000001">
    <property type="entry name" value="50S ribosomal protein L1"/>
    <property type="match status" value="1"/>
</dbReference>
<keyword evidence="2 5" id="KW-0689">Ribosomal protein</keyword>
<dbReference type="InterPro" id="IPR016095">
    <property type="entry name" value="Ribosomal_uL1_3-a/b-sand"/>
</dbReference>
<accession>A0A3N4KZ04</accession>
<dbReference type="InParanoid" id="A0A3N4KZ04"/>
<dbReference type="CDD" id="cd00403">
    <property type="entry name" value="Ribosomal_L1"/>
    <property type="match status" value="1"/>
</dbReference>
<dbReference type="Pfam" id="PF00687">
    <property type="entry name" value="Ribosomal_L1"/>
    <property type="match status" value="1"/>
</dbReference>
<proteinExistence type="inferred from homology"/>
<evidence type="ECO:0000256" key="1">
    <source>
        <dbReference type="ARBA" id="ARBA00010531"/>
    </source>
</evidence>
<dbReference type="AlphaFoldDB" id="A0A3N4KZ04"/>
<dbReference type="OrthoDB" id="1747252at2759"/>
<keyword evidence="3" id="KW-0687">Ribonucleoprotein</keyword>
<dbReference type="GO" id="GO:0005762">
    <property type="term" value="C:mitochondrial large ribosomal subunit"/>
    <property type="evidence" value="ECO:0007669"/>
    <property type="project" value="TreeGrafter"/>
</dbReference>
<dbReference type="PANTHER" id="PTHR36427">
    <property type="entry name" value="54S RIBOSOMAL PROTEIN L1, MITOCHONDRIAL"/>
    <property type="match status" value="1"/>
</dbReference>
<feature type="region of interest" description="Disordered" evidence="4">
    <location>
        <begin position="36"/>
        <end position="61"/>
    </location>
</feature>
<dbReference type="GO" id="GO:0003735">
    <property type="term" value="F:structural constituent of ribosome"/>
    <property type="evidence" value="ECO:0007669"/>
    <property type="project" value="TreeGrafter"/>
</dbReference>
<name>A0A3N4KZ04_9PEZI</name>
<dbReference type="PANTHER" id="PTHR36427:SF3">
    <property type="entry name" value="LARGE RIBOSOMAL SUBUNIT PROTEIN UL1M"/>
    <property type="match status" value="1"/>
</dbReference>
<evidence type="ECO:0000256" key="3">
    <source>
        <dbReference type="ARBA" id="ARBA00023274"/>
    </source>
</evidence>
<reference evidence="5 6" key="1">
    <citation type="journal article" date="2018" name="Nat. Ecol. Evol.">
        <title>Pezizomycetes genomes reveal the molecular basis of ectomycorrhizal truffle lifestyle.</title>
        <authorList>
            <person name="Murat C."/>
            <person name="Payen T."/>
            <person name="Noel B."/>
            <person name="Kuo A."/>
            <person name="Morin E."/>
            <person name="Chen J."/>
            <person name="Kohler A."/>
            <person name="Krizsan K."/>
            <person name="Balestrini R."/>
            <person name="Da Silva C."/>
            <person name="Montanini B."/>
            <person name="Hainaut M."/>
            <person name="Levati E."/>
            <person name="Barry K.W."/>
            <person name="Belfiori B."/>
            <person name="Cichocki N."/>
            <person name="Clum A."/>
            <person name="Dockter R.B."/>
            <person name="Fauchery L."/>
            <person name="Guy J."/>
            <person name="Iotti M."/>
            <person name="Le Tacon F."/>
            <person name="Lindquist E.A."/>
            <person name="Lipzen A."/>
            <person name="Malagnac F."/>
            <person name="Mello A."/>
            <person name="Molinier V."/>
            <person name="Miyauchi S."/>
            <person name="Poulain J."/>
            <person name="Riccioni C."/>
            <person name="Rubini A."/>
            <person name="Sitrit Y."/>
            <person name="Splivallo R."/>
            <person name="Traeger S."/>
            <person name="Wang M."/>
            <person name="Zifcakova L."/>
            <person name="Wipf D."/>
            <person name="Zambonelli A."/>
            <person name="Paolocci F."/>
            <person name="Nowrousian M."/>
            <person name="Ottonello S."/>
            <person name="Baldrian P."/>
            <person name="Spatafora J.W."/>
            <person name="Henrissat B."/>
            <person name="Nagy L.G."/>
            <person name="Aury J.M."/>
            <person name="Wincker P."/>
            <person name="Grigoriev I.V."/>
            <person name="Bonfante P."/>
            <person name="Martin F.M."/>
        </authorList>
    </citation>
    <scope>NUCLEOTIDE SEQUENCE [LARGE SCALE GENOMIC DNA]</scope>
    <source>
        <strain evidence="5 6">CCBAS932</strain>
    </source>
</reference>
<organism evidence="5 6">
    <name type="scientific">Morchella conica CCBAS932</name>
    <dbReference type="NCBI Taxonomy" id="1392247"/>
    <lineage>
        <taxon>Eukaryota</taxon>
        <taxon>Fungi</taxon>
        <taxon>Dikarya</taxon>
        <taxon>Ascomycota</taxon>
        <taxon>Pezizomycotina</taxon>
        <taxon>Pezizomycetes</taxon>
        <taxon>Pezizales</taxon>
        <taxon>Morchellaceae</taxon>
        <taxon>Morchella</taxon>
    </lineage>
</organism>
<dbReference type="Gene3D" id="3.30.190.20">
    <property type="match status" value="1"/>
</dbReference>
<gene>
    <name evidence="5" type="ORF">P167DRAFT_519411</name>
</gene>
<feature type="compositionally biased region" description="Basic residues" evidence="4">
    <location>
        <begin position="45"/>
        <end position="61"/>
    </location>
</feature>
<keyword evidence="6" id="KW-1185">Reference proteome</keyword>
<dbReference type="FunCoup" id="A0A3N4KZ04">
    <property type="interactions" value="269"/>
</dbReference>
<dbReference type="SUPFAM" id="SSF56808">
    <property type="entry name" value="Ribosomal protein L1"/>
    <property type="match status" value="1"/>
</dbReference>
<comment type="similarity">
    <text evidence="1">Belongs to the universal ribosomal protein uL1 family.</text>
</comment>
<evidence type="ECO:0000256" key="4">
    <source>
        <dbReference type="SAM" id="MobiDB-lite"/>
    </source>
</evidence>
<dbReference type="EMBL" id="ML119116">
    <property type="protein sequence ID" value="RPB14698.1"/>
    <property type="molecule type" value="Genomic_DNA"/>
</dbReference>
<dbReference type="Proteomes" id="UP000277580">
    <property type="component" value="Unassembled WGS sequence"/>
</dbReference>
<dbReference type="InterPro" id="IPR028364">
    <property type="entry name" value="Ribosomal_uL1/biogenesis"/>
</dbReference>